<gene>
    <name evidence="6" type="ORF">ACIP2Z_36680</name>
</gene>
<dbReference type="PANTHER" id="PTHR43214:SF24">
    <property type="entry name" value="TRANSCRIPTIONAL REGULATORY PROTEIN NARL-RELATED"/>
    <property type="match status" value="1"/>
</dbReference>
<dbReference type="InterPro" id="IPR001789">
    <property type="entry name" value="Sig_transdc_resp-reg_receiver"/>
</dbReference>
<dbReference type="PANTHER" id="PTHR43214">
    <property type="entry name" value="TWO-COMPONENT RESPONSE REGULATOR"/>
    <property type="match status" value="1"/>
</dbReference>
<sequence>MLSADSDLEVVADASSGPQAEALAARLRPEIVMMDLRMPDSGGVDAIEWMARAGPACRVVVLTTYETDRDILRAVEAGAAGYLLGAADGQQHGKVGVDDRTAAVTSAMRFGLLEE</sequence>
<evidence type="ECO:0000256" key="1">
    <source>
        <dbReference type="ARBA" id="ARBA00023015"/>
    </source>
</evidence>
<dbReference type="Proteomes" id="UP001617511">
    <property type="component" value="Unassembled WGS sequence"/>
</dbReference>
<dbReference type="Pfam" id="PF00072">
    <property type="entry name" value="Response_reg"/>
    <property type="match status" value="1"/>
</dbReference>
<proteinExistence type="predicted"/>
<keyword evidence="1" id="KW-0805">Transcription regulation</keyword>
<dbReference type="InterPro" id="IPR058245">
    <property type="entry name" value="NreC/VraR/RcsB-like_REC"/>
</dbReference>
<dbReference type="PROSITE" id="PS50110">
    <property type="entry name" value="RESPONSE_REGULATORY"/>
    <property type="match status" value="1"/>
</dbReference>
<dbReference type="SUPFAM" id="SSF52172">
    <property type="entry name" value="CheY-like"/>
    <property type="match status" value="1"/>
</dbReference>
<dbReference type="CDD" id="cd17535">
    <property type="entry name" value="REC_NarL-like"/>
    <property type="match status" value="1"/>
</dbReference>
<keyword evidence="3" id="KW-0804">Transcription</keyword>
<feature type="domain" description="Response regulatory" evidence="5">
    <location>
        <begin position="1"/>
        <end position="100"/>
    </location>
</feature>
<evidence type="ECO:0000256" key="2">
    <source>
        <dbReference type="ARBA" id="ARBA00023125"/>
    </source>
</evidence>
<comment type="caution">
    <text evidence="6">The sequence shown here is derived from an EMBL/GenBank/DDBJ whole genome shotgun (WGS) entry which is preliminary data.</text>
</comment>
<dbReference type="Gene3D" id="3.40.50.2300">
    <property type="match status" value="1"/>
</dbReference>
<evidence type="ECO:0000256" key="4">
    <source>
        <dbReference type="PROSITE-ProRule" id="PRU00169"/>
    </source>
</evidence>
<feature type="modified residue" description="4-aspartylphosphate" evidence="4">
    <location>
        <position position="35"/>
    </location>
</feature>
<dbReference type="RefSeq" id="WP_402075959.1">
    <property type="nucleotide sequence ID" value="NZ_JBIVGG010000019.1"/>
</dbReference>
<keyword evidence="2" id="KW-0238">DNA-binding</keyword>
<accession>A0ABW8FR27</accession>
<evidence type="ECO:0000259" key="5">
    <source>
        <dbReference type="PROSITE" id="PS50110"/>
    </source>
</evidence>
<reference evidence="6 7" key="1">
    <citation type="submission" date="2024-10" db="EMBL/GenBank/DDBJ databases">
        <title>The Natural Products Discovery Center: Release of the First 8490 Sequenced Strains for Exploring Actinobacteria Biosynthetic Diversity.</title>
        <authorList>
            <person name="Kalkreuter E."/>
            <person name="Kautsar S.A."/>
            <person name="Yang D."/>
            <person name="Bader C.D."/>
            <person name="Teijaro C.N."/>
            <person name="Fluegel L."/>
            <person name="Davis C.M."/>
            <person name="Simpson J.R."/>
            <person name="Lauterbach L."/>
            <person name="Steele A.D."/>
            <person name="Gui C."/>
            <person name="Meng S."/>
            <person name="Li G."/>
            <person name="Viehrig K."/>
            <person name="Ye F."/>
            <person name="Su P."/>
            <person name="Kiefer A.F."/>
            <person name="Nichols A."/>
            <person name="Cepeda A.J."/>
            <person name="Yan W."/>
            <person name="Fan B."/>
            <person name="Jiang Y."/>
            <person name="Adhikari A."/>
            <person name="Zheng C.-J."/>
            <person name="Schuster L."/>
            <person name="Cowan T.M."/>
            <person name="Smanski M.J."/>
            <person name="Chevrette M.G."/>
            <person name="De Carvalho L.P.S."/>
            <person name="Shen B."/>
        </authorList>
    </citation>
    <scope>NUCLEOTIDE SEQUENCE [LARGE SCALE GENOMIC DNA]</scope>
    <source>
        <strain evidence="6 7">NPDC089932</strain>
    </source>
</reference>
<protein>
    <submittedName>
        <fullName evidence="6">Response regulator transcription factor</fullName>
    </submittedName>
</protein>
<dbReference type="EMBL" id="JBIVGG010000019">
    <property type="protein sequence ID" value="MFJ4084472.1"/>
    <property type="molecule type" value="Genomic_DNA"/>
</dbReference>
<evidence type="ECO:0000256" key="3">
    <source>
        <dbReference type="ARBA" id="ARBA00023163"/>
    </source>
</evidence>
<evidence type="ECO:0000313" key="7">
    <source>
        <dbReference type="Proteomes" id="UP001617511"/>
    </source>
</evidence>
<dbReference type="InterPro" id="IPR011006">
    <property type="entry name" value="CheY-like_superfamily"/>
</dbReference>
<dbReference type="InterPro" id="IPR039420">
    <property type="entry name" value="WalR-like"/>
</dbReference>
<keyword evidence="7" id="KW-1185">Reference proteome</keyword>
<organism evidence="6 7">
    <name type="scientific">Streptomyces iakyrus</name>
    <dbReference type="NCBI Taxonomy" id="68219"/>
    <lineage>
        <taxon>Bacteria</taxon>
        <taxon>Bacillati</taxon>
        <taxon>Actinomycetota</taxon>
        <taxon>Actinomycetes</taxon>
        <taxon>Kitasatosporales</taxon>
        <taxon>Streptomycetaceae</taxon>
        <taxon>Streptomyces</taxon>
    </lineage>
</organism>
<evidence type="ECO:0000313" key="6">
    <source>
        <dbReference type="EMBL" id="MFJ4084472.1"/>
    </source>
</evidence>
<name>A0ABW8FR27_9ACTN</name>
<keyword evidence="4" id="KW-0597">Phosphoprotein</keyword>